<dbReference type="KEGG" id="fra:Francci3_1493"/>
<keyword evidence="4" id="KW-0255">Endonuclease</keyword>
<accession>Q2JCX3</accession>
<dbReference type="AlphaFoldDB" id="Q2JCX3"/>
<comment type="similarity">
    <text evidence="1">Belongs to the HicA mRNA interferase family.</text>
</comment>
<dbReference type="InterPro" id="IPR012933">
    <property type="entry name" value="HicA_mRNA_interferase"/>
</dbReference>
<dbReference type="STRING" id="106370.Francci3_1493"/>
<dbReference type="EMBL" id="CP000249">
    <property type="protein sequence ID" value="ABD10869.1"/>
    <property type="molecule type" value="Genomic_DNA"/>
</dbReference>
<proteinExistence type="inferred from homology"/>
<evidence type="ECO:0000256" key="5">
    <source>
        <dbReference type="ARBA" id="ARBA00022801"/>
    </source>
</evidence>
<evidence type="ECO:0000256" key="7">
    <source>
        <dbReference type="ARBA" id="ARBA00023016"/>
    </source>
</evidence>
<name>Q2JCX3_FRACC</name>
<dbReference type="InterPro" id="IPR038570">
    <property type="entry name" value="HicA_sf"/>
</dbReference>
<evidence type="ECO:0000256" key="3">
    <source>
        <dbReference type="ARBA" id="ARBA00022722"/>
    </source>
</evidence>
<keyword evidence="5" id="KW-0378">Hydrolase</keyword>
<dbReference type="Pfam" id="PF07927">
    <property type="entry name" value="HicA_toxin"/>
    <property type="match status" value="1"/>
</dbReference>
<keyword evidence="9" id="KW-1185">Reference proteome</keyword>
<evidence type="ECO:0000313" key="8">
    <source>
        <dbReference type="EMBL" id="ABD10869.1"/>
    </source>
</evidence>
<keyword evidence="7" id="KW-0346">Stress response</keyword>
<protein>
    <submittedName>
        <fullName evidence="8">Uncharacterized protein</fullName>
    </submittedName>
</protein>
<keyword evidence="2" id="KW-1277">Toxin-antitoxin system</keyword>
<reference evidence="8 9" key="1">
    <citation type="journal article" date="2007" name="Genome Res.">
        <title>Genome characteristics of facultatively symbiotic Frankia sp. strains reflect host range and host plant biogeography.</title>
        <authorList>
            <person name="Normand P."/>
            <person name="Lapierre P."/>
            <person name="Tisa L.S."/>
            <person name="Gogarten J.P."/>
            <person name="Alloisio N."/>
            <person name="Bagnarol E."/>
            <person name="Bassi C.A."/>
            <person name="Berry A.M."/>
            <person name="Bickhart D.M."/>
            <person name="Choisne N."/>
            <person name="Couloux A."/>
            <person name="Cournoyer B."/>
            <person name="Cruveiller S."/>
            <person name="Daubin V."/>
            <person name="Demange N."/>
            <person name="Francino M.P."/>
            <person name="Goltsman E."/>
            <person name="Huang Y."/>
            <person name="Kopp O.R."/>
            <person name="Labarre L."/>
            <person name="Lapidus A."/>
            <person name="Lavire C."/>
            <person name="Marechal J."/>
            <person name="Martinez M."/>
            <person name="Mastronunzio J.E."/>
            <person name="Mullin B.C."/>
            <person name="Niemann J."/>
            <person name="Pujic P."/>
            <person name="Rawnsley T."/>
            <person name="Rouy Z."/>
            <person name="Schenowitz C."/>
            <person name="Sellstedt A."/>
            <person name="Tavares F."/>
            <person name="Tomkins J.P."/>
            <person name="Vallenet D."/>
            <person name="Valverde C."/>
            <person name="Wall L.G."/>
            <person name="Wang Y."/>
            <person name="Medigue C."/>
            <person name="Benson D.R."/>
        </authorList>
    </citation>
    <scope>NUCLEOTIDE SEQUENCE [LARGE SCALE GENOMIC DNA]</scope>
    <source>
        <strain evidence="9">DSM 45818 / CECT 9043 / CcI3</strain>
    </source>
</reference>
<evidence type="ECO:0000256" key="4">
    <source>
        <dbReference type="ARBA" id="ARBA00022759"/>
    </source>
</evidence>
<keyword evidence="3" id="KW-0540">Nuclease</keyword>
<evidence type="ECO:0000256" key="6">
    <source>
        <dbReference type="ARBA" id="ARBA00022884"/>
    </source>
</evidence>
<evidence type="ECO:0000313" key="9">
    <source>
        <dbReference type="Proteomes" id="UP000001937"/>
    </source>
</evidence>
<dbReference type="Proteomes" id="UP000001937">
    <property type="component" value="Chromosome"/>
</dbReference>
<dbReference type="Gene3D" id="3.30.920.30">
    <property type="entry name" value="Hypothetical protein"/>
    <property type="match status" value="1"/>
</dbReference>
<dbReference type="eggNOG" id="COG1724">
    <property type="taxonomic scope" value="Bacteria"/>
</dbReference>
<organism evidence="8 9">
    <name type="scientific">Frankia casuarinae (strain DSM 45818 / CECT 9043 / HFP020203 / CcI3)</name>
    <dbReference type="NCBI Taxonomy" id="106370"/>
    <lineage>
        <taxon>Bacteria</taxon>
        <taxon>Bacillati</taxon>
        <taxon>Actinomycetota</taxon>
        <taxon>Actinomycetes</taxon>
        <taxon>Frankiales</taxon>
        <taxon>Frankiaceae</taxon>
        <taxon>Frankia</taxon>
    </lineage>
</organism>
<keyword evidence="6" id="KW-0694">RNA-binding</keyword>
<evidence type="ECO:0000256" key="2">
    <source>
        <dbReference type="ARBA" id="ARBA00022649"/>
    </source>
</evidence>
<dbReference type="HOGENOM" id="CLU_1862250_0_0_11"/>
<evidence type="ECO:0000256" key="1">
    <source>
        <dbReference type="ARBA" id="ARBA00006620"/>
    </source>
</evidence>
<gene>
    <name evidence="8" type="ordered locus">Francci3_1493</name>
</gene>
<sequence length="137" mass="15532">MGSEGISFTIFPSLLSCFSSRLPWRRPVLDHDVEYRDEVIRPHDHPCDSSGFIPGRRLSVTGEFPSLKARQLLRVPGRLGYRVTKQDDSAHRWLEADGRPRLRLAFHDRITIGPGVVRQILVKQVGLTVEEAFGGDR</sequence>